<evidence type="ECO:0000256" key="1">
    <source>
        <dbReference type="SAM" id="MobiDB-lite"/>
    </source>
</evidence>
<dbReference type="EMBL" id="KZ824476">
    <property type="protein sequence ID" value="RAK96364.1"/>
    <property type="molecule type" value="Genomic_DNA"/>
</dbReference>
<keyword evidence="3" id="KW-1185">Reference proteome</keyword>
<organism evidence="2 3">
    <name type="scientific">Aspergillus ibericus CBS 121593</name>
    <dbReference type="NCBI Taxonomy" id="1448316"/>
    <lineage>
        <taxon>Eukaryota</taxon>
        <taxon>Fungi</taxon>
        <taxon>Dikarya</taxon>
        <taxon>Ascomycota</taxon>
        <taxon>Pezizomycotina</taxon>
        <taxon>Eurotiomycetes</taxon>
        <taxon>Eurotiomycetidae</taxon>
        <taxon>Eurotiales</taxon>
        <taxon>Aspergillaceae</taxon>
        <taxon>Aspergillus</taxon>
        <taxon>Aspergillus subgen. Circumdati</taxon>
    </lineage>
</organism>
<feature type="region of interest" description="Disordered" evidence="1">
    <location>
        <begin position="33"/>
        <end position="56"/>
    </location>
</feature>
<sequence>MTANRRLPSGKAVRSGWLACLVTDWVASRHGSARKRIRRSRGKSAKPATGFHPPSRRLSFVPPFAVASSGRSSSAEVRLTRPESGNMPSSLIAFHWGLPFSFLRSKIVSPSNLGRGIILQFTQCTAWASSLYRLHPARMPIVS</sequence>
<gene>
    <name evidence="2" type="ORF">BO80DRAFT_228123</name>
</gene>
<evidence type="ECO:0000313" key="3">
    <source>
        <dbReference type="Proteomes" id="UP000249402"/>
    </source>
</evidence>
<dbReference type="VEuPathDB" id="FungiDB:BO80DRAFT_228123"/>
<evidence type="ECO:0000313" key="2">
    <source>
        <dbReference type="EMBL" id="RAK96364.1"/>
    </source>
</evidence>
<dbReference type="RefSeq" id="XP_025570692.1">
    <property type="nucleotide sequence ID" value="XM_025714439.1"/>
</dbReference>
<dbReference type="GeneID" id="37219304"/>
<dbReference type="AlphaFoldDB" id="A0A395GLV4"/>
<accession>A0A395GLV4</accession>
<protein>
    <submittedName>
        <fullName evidence="2">Uncharacterized protein</fullName>
    </submittedName>
</protein>
<name>A0A395GLV4_9EURO</name>
<proteinExistence type="predicted"/>
<reference evidence="2 3" key="1">
    <citation type="submission" date="2018-02" db="EMBL/GenBank/DDBJ databases">
        <title>The genomes of Aspergillus section Nigri reveals drivers in fungal speciation.</title>
        <authorList>
            <consortium name="DOE Joint Genome Institute"/>
            <person name="Vesth T.C."/>
            <person name="Nybo J."/>
            <person name="Theobald S."/>
            <person name="Brandl J."/>
            <person name="Frisvad J.C."/>
            <person name="Nielsen K.F."/>
            <person name="Lyhne E.K."/>
            <person name="Kogle M.E."/>
            <person name="Kuo A."/>
            <person name="Riley R."/>
            <person name="Clum A."/>
            <person name="Nolan M."/>
            <person name="Lipzen A."/>
            <person name="Salamov A."/>
            <person name="Henrissat B."/>
            <person name="Wiebenga A."/>
            <person name="De vries R.P."/>
            <person name="Grigoriev I.V."/>
            <person name="Mortensen U.H."/>
            <person name="Andersen M.R."/>
            <person name="Baker S.E."/>
        </authorList>
    </citation>
    <scope>NUCLEOTIDE SEQUENCE [LARGE SCALE GENOMIC DNA]</scope>
    <source>
        <strain evidence="2 3">CBS 121593</strain>
    </source>
</reference>
<feature type="compositionally biased region" description="Basic residues" evidence="1">
    <location>
        <begin position="33"/>
        <end position="44"/>
    </location>
</feature>
<dbReference type="Proteomes" id="UP000249402">
    <property type="component" value="Unassembled WGS sequence"/>
</dbReference>